<dbReference type="InterPro" id="IPR010667">
    <property type="entry name" value="Phage_T4_Gp19"/>
</dbReference>
<dbReference type="Pfam" id="PF06841">
    <property type="entry name" value="Phage_T4_gp19"/>
    <property type="match status" value="1"/>
</dbReference>
<dbReference type="NCBIfam" id="TIGR02241">
    <property type="entry name" value="conserved hypothetical phage tail region protein"/>
    <property type="match status" value="1"/>
</dbReference>
<evidence type="ECO:0000313" key="1">
    <source>
        <dbReference type="EMBL" id="SMF97699.1"/>
    </source>
</evidence>
<dbReference type="EMBL" id="FXAM01000003">
    <property type="protein sequence ID" value="SMF97699.1"/>
    <property type="molecule type" value="Genomic_DNA"/>
</dbReference>
<evidence type="ECO:0000313" key="2">
    <source>
        <dbReference type="Proteomes" id="UP000192923"/>
    </source>
</evidence>
<keyword evidence="2" id="KW-1185">Reference proteome</keyword>
<name>A0A1Y6D425_9GAMM</name>
<dbReference type="STRING" id="1760988.SAMN02949497_0269"/>
<dbReference type="Proteomes" id="UP000192923">
    <property type="component" value="Unassembled WGS sequence"/>
</dbReference>
<protein>
    <submittedName>
        <fullName evidence="1">Conserved hypothetical phage tail region protein</fullName>
    </submittedName>
</protein>
<organism evidence="1 2">
    <name type="scientific">Methylomagnum ishizawai</name>
    <dbReference type="NCBI Taxonomy" id="1760988"/>
    <lineage>
        <taxon>Bacteria</taxon>
        <taxon>Pseudomonadati</taxon>
        <taxon>Pseudomonadota</taxon>
        <taxon>Gammaproteobacteria</taxon>
        <taxon>Methylococcales</taxon>
        <taxon>Methylococcaceae</taxon>
        <taxon>Methylomagnum</taxon>
    </lineage>
</organism>
<dbReference type="PANTHER" id="PTHR38009">
    <property type="entry name" value="CONSERVED HYPOTHETICAL PHAGE TAIL PROTEIN"/>
    <property type="match status" value="1"/>
</dbReference>
<dbReference type="AlphaFoldDB" id="A0A1Y6D425"/>
<sequence>MPDSPASIKTGYPLPAYNYRVTILDAGGAETVGFSEVSGLGMGYDPVTYRDGFSFAMGFQIIPGMPKPIALTLKKGLARNGDYLQRWLEQSYREPGSGGAKRDVIIDLCDETGQPVIRWTAAAAMPVKLDAPVFSAAGNEVAVASMELVAARLQVEYHP</sequence>
<proteinExistence type="predicted"/>
<gene>
    <name evidence="1" type="ORF">SAMN02949497_0269</name>
</gene>
<reference evidence="1 2" key="1">
    <citation type="submission" date="2016-12" db="EMBL/GenBank/DDBJ databases">
        <authorList>
            <person name="Song W.-J."/>
            <person name="Kurnit D.M."/>
        </authorList>
    </citation>
    <scope>NUCLEOTIDE SEQUENCE [LARGE SCALE GENOMIC DNA]</scope>
    <source>
        <strain evidence="1 2">175</strain>
    </source>
</reference>
<dbReference type="InterPro" id="IPR011747">
    <property type="entry name" value="CHP02241"/>
</dbReference>
<dbReference type="OrthoDB" id="9790161at2"/>
<accession>A0A1Y6D425</accession>
<dbReference type="PANTHER" id="PTHR38009:SF1">
    <property type="entry name" value="CONSERVED HYPOTHETICAL PHAGE TAIL PROTEIN"/>
    <property type="match status" value="1"/>
</dbReference>
<dbReference type="GO" id="GO:0005198">
    <property type="term" value="F:structural molecule activity"/>
    <property type="evidence" value="ECO:0007669"/>
    <property type="project" value="InterPro"/>
</dbReference>
<dbReference type="RefSeq" id="WP_085216717.1">
    <property type="nucleotide sequence ID" value="NZ_FXAM01000003.1"/>
</dbReference>